<reference evidence="1" key="1">
    <citation type="submission" date="2013-04" db="EMBL/GenBank/DDBJ databases">
        <authorList>
            <person name="Qu J."/>
            <person name="Murali S.C."/>
            <person name="Bandaranaike D."/>
            <person name="Bellair M."/>
            <person name="Blankenburg K."/>
            <person name="Chao H."/>
            <person name="Dinh H."/>
            <person name="Doddapaneni H."/>
            <person name="Downs B."/>
            <person name="Dugan-Rocha S."/>
            <person name="Elkadiri S."/>
            <person name="Gnanaolivu R.D."/>
            <person name="Hernandez B."/>
            <person name="Javaid M."/>
            <person name="Jayaseelan J.C."/>
            <person name="Lee S."/>
            <person name="Li M."/>
            <person name="Ming W."/>
            <person name="Munidasa M."/>
            <person name="Muniz J."/>
            <person name="Nguyen L."/>
            <person name="Ongeri F."/>
            <person name="Osuji N."/>
            <person name="Pu L.-L."/>
            <person name="Puazo M."/>
            <person name="Qu C."/>
            <person name="Quiroz J."/>
            <person name="Raj R."/>
            <person name="Weissenberger G."/>
            <person name="Xin Y."/>
            <person name="Zou X."/>
            <person name="Han Y."/>
            <person name="Richards S."/>
            <person name="Worley K."/>
            <person name="Muzny D."/>
            <person name="Gibbs R."/>
        </authorList>
    </citation>
    <scope>NUCLEOTIDE SEQUENCE</scope>
    <source>
        <strain evidence="1">Sampled in the wild</strain>
    </source>
</reference>
<comment type="caution">
    <text evidence="1">The sequence shown here is derived from an EMBL/GenBank/DDBJ whole genome shotgun (WGS) entry which is preliminary data.</text>
</comment>
<dbReference type="EMBL" id="KZ308684">
    <property type="protein sequence ID" value="KAG8233047.1"/>
    <property type="molecule type" value="Genomic_DNA"/>
</dbReference>
<protein>
    <submittedName>
        <fullName evidence="1">Uncharacterized protein</fullName>
    </submittedName>
</protein>
<organism evidence="1 2">
    <name type="scientific">Ladona fulva</name>
    <name type="common">Scarce chaser dragonfly</name>
    <name type="synonym">Libellula fulva</name>
    <dbReference type="NCBI Taxonomy" id="123851"/>
    <lineage>
        <taxon>Eukaryota</taxon>
        <taxon>Metazoa</taxon>
        <taxon>Ecdysozoa</taxon>
        <taxon>Arthropoda</taxon>
        <taxon>Hexapoda</taxon>
        <taxon>Insecta</taxon>
        <taxon>Pterygota</taxon>
        <taxon>Palaeoptera</taxon>
        <taxon>Odonata</taxon>
        <taxon>Epiprocta</taxon>
        <taxon>Anisoptera</taxon>
        <taxon>Libelluloidea</taxon>
        <taxon>Libellulidae</taxon>
        <taxon>Ladona</taxon>
    </lineage>
</organism>
<name>A0A8K0P4Q6_LADFU</name>
<reference evidence="1" key="2">
    <citation type="submission" date="2017-10" db="EMBL/GenBank/DDBJ databases">
        <title>Ladona fulva Genome sequencing and assembly.</title>
        <authorList>
            <person name="Murali S."/>
            <person name="Richards S."/>
            <person name="Bandaranaike D."/>
            <person name="Bellair M."/>
            <person name="Blankenburg K."/>
            <person name="Chao H."/>
            <person name="Dinh H."/>
            <person name="Doddapaneni H."/>
            <person name="Dugan-Rocha S."/>
            <person name="Elkadiri S."/>
            <person name="Gnanaolivu R."/>
            <person name="Hernandez B."/>
            <person name="Skinner E."/>
            <person name="Javaid M."/>
            <person name="Lee S."/>
            <person name="Li M."/>
            <person name="Ming W."/>
            <person name="Munidasa M."/>
            <person name="Muniz J."/>
            <person name="Nguyen L."/>
            <person name="Hughes D."/>
            <person name="Osuji N."/>
            <person name="Pu L.-L."/>
            <person name="Puazo M."/>
            <person name="Qu C."/>
            <person name="Quiroz J."/>
            <person name="Raj R."/>
            <person name="Weissenberger G."/>
            <person name="Xin Y."/>
            <person name="Zou X."/>
            <person name="Han Y."/>
            <person name="Worley K."/>
            <person name="Muzny D."/>
            <person name="Gibbs R."/>
        </authorList>
    </citation>
    <scope>NUCLEOTIDE SEQUENCE</scope>
    <source>
        <strain evidence="1">Sampled in the wild</strain>
    </source>
</reference>
<dbReference type="Proteomes" id="UP000792457">
    <property type="component" value="Unassembled WGS sequence"/>
</dbReference>
<keyword evidence="2" id="KW-1185">Reference proteome</keyword>
<evidence type="ECO:0000313" key="2">
    <source>
        <dbReference type="Proteomes" id="UP000792457"/>
    </source>
</evidence>
<evidence type="ECO:0000313" key="1">
    <source>
        <dbReference type="EMBL" id="KAG8233047.1"/>
    </source>
</evidence>
<gene>
    <name evidence="1" type="ORF">J437_LFUL004268</name>
</gene>
<accession>A0A8K0P4Q6</accession>
<sequence length="93" mass="10583">MLCTKILKKYQQHPVFPGGHPSKYYPGPTMLNFGDRTRTGVFIVCTKIQQKYQQHPVFPGGHPSKYYPGPTMLNFGDRTRTGVFIVVWPLAIT</sequence>
<dbReference type="AlphaFoldDB" id="A0A8K0P4Q6"/>
<dbReference type="OrthoDB" id="10162002at2759"/>
<proteinExistence type="predicted"/>